<dbReference type="PROSITE" id="PS50192">
    <property type="entry name" value="T_SNARE"/>
    <property type="match status" value="1"/>
</dbReference>
<sequence length="731" mass="77904">MGRMDDRQVFNQNASCDIIENERKDMLSAWDVFRKGMDVMDHVLGKLGIKQKIMACVTLVFVAAMLILALIMNQLVVSNERSDFSESAGREAEQVDMMVATFIDGLRGGLVNLANDPLLRQGGTITRYMDESAGAPGADGMIAMDPDAKGGFEASAYHLFERYGQANKDSVSVVSYGTTDGGFLQYPAVKRKKGYDSRQRDWFTNNIGGSGVSVTKPFKTSKGTPTIGLFTVVRSMNGEALGVLGLNVDLPVITDRIGGIKIGETGYIMMLDPDGVIIADPKHEDKAFTKLSEADLGGLSKVDLSSREPQEVALDGADKYVVAYQSEKTGYQYLVVVDRAQVLANAVHLRWVIAAVFLVTLLLIFFAANGLSSAIVRPIRELEQAAERIAGGDLRDTEIRVQTKDEIGRLAQSFHAMAGQLGALLGQVKGSADDVTTASQQMSEGVEQVAETITHVAEQVSDIAASAAKQKETIDEVVTSIRTMTDKVTGIARTSARISDASGQAGEAAGEGGKSIDGAVQQMEKIRMTVEGSAHAVAELDKSSEHIGEIVNTIQEIAEQTNLLALNASIEAARAGEHGRGFAVVAGEVGKLAAQSGEAAEEIAKTISEVQRVTQRAVQAMNTGTEEVRVGSDVVSSAGSQFRQIAEHVAEVDRLVKESAQNAAAVAEASREVLKGSEDVDTATGNVTENISSISAATEEQSATMEEIAASSQNLANMAEHLQKEAGKFKF</sequence>
<dbReference type="Gene3D" id="1.10.287.950">
    <property type="entry name" value="Methyl-accepting chemotaxis protein"/>
    <property type="match status" value="1"/>
</dbReference>
<feature type="domain" description="Methyl-accepting transducer" evidence="12">
    <location>
        <begin position="445"/>
        <end position="716"/>
    </location>
</feature>
<evidence type="ECO:0000256" key="10">
    <source>
        <dbReference type="PROSITE-ProRule" id="PRU00284"/>
    </source>
</evidence>
<dbReference type="Pfam" id="PF00672">
    <property type="entry name" value="HAMP"/>
    <property type="match status" value="1"/>
</dbReference>
<dbReference type="InterPro" id="IPR000727">
    <property type="entry name" value="T_SNARE_dom"/>
</dbReference>
<dbReference type="SMART" id="SM00304">
    <property type="entry name" value="HAMP"/>
    <property type="match status" value="2"/>
</dbReference>
<keyword evidence="3" id="KW-0145">Chemotaxis</keyword>
<evidence type="ECO:0000256" key="11">
    <source>
        <dbReference type="SAM" id="Phobius"/>
    </source>
</evidence>
<dbReference type="InterPro" id="IPR004089">
    <property type="entry name" value="MCPsignal_dom"/>
</dbReference>
<dbReference type="Pfam" id="PF02743">
    <property type="entry name" value="dCache_1"/>
    <property type="match status" value="1"/>
</dbReference>
<keyword evidence="7 11" id="KW-0472">Membrane</keyword>
<feature type="domain" description="T-SNARE coiled-coil homology" evidence="13">
    <location>
        <begin position="436"/>
        <end position="498"/>
    </location>
</feature>
<dbReference type="GO" id="GO:0007165">
    <property type="term" value="P:signal transduction"/>
    <property type="evidence" value="ECO:0007669"/>
    <property type="project" value="UniProtKB-KW"/>
</dbReference>
<evidence type="ECO:0000259" key="12">
    <source>
        <dbReference type="PROSITE" id="PS50111"/>
    </source>
</evidence>
<keyword evidence="16" id="KW-1185">Reference proteome</keyword>
<keyword evidence="8 10" id="KW-0807">Transducer</keyword>
<feature type="transmembrane region" description="Helical" evidence="11">
    <location>
        <begin position="53"/>
        <end position="72"/>
    </location>
</feature>
<dbReference type="InterPro" id="IPR003660">
    <property type="entry name" value="HAMP_dom"/>
</dbReference>
<dbReference type="PROSITE" id="PS50885">
    <property type="entry name" value="HAMP"/>
    <property type="match status" value="1"/>
</dbReference>
<keyword evidence="2" id="KW-1003">Cell membrane</keyword>
<evidence type="ECO:0000256" key="9">
    <source>
        <dbReference type="ARBA" id="ARBA00029447"/>
    </source>
</evidence>
<dbReference type="PANTHER" id="PTHR32089">
    <property type="entry name" value="METHYL-ACCEPTING CHEMOTAXIS PROTEIN MCPB"/>
    <property type="match status" value="1"/>
</dbReference>
<dbReference type="SMART" id="SM00283">
    <property type="entry name" value="MA"/>
    <property type="match status" value="1"/>
</dbReference>
<dbReference type="Pfam" id="PF00015">
    <property type="entry name" value="MCPsignal"/>
    <property type="match status" value="1"/>
</dbReference>
<comment type="similarity">
    <text evidence="9">Belongs to the methyl-accepting chemotaxis (MCP) protein family.</text>
</comment>
<evidence type="ECO:0000259" key="13">
    <source>
        <dbReference type="PROSITE" id="PS50192"/>
    </source>
</evidence>
<dbReference type="CDD" id="cd12912">
    <property type="entry name" value="PDC2_MCP_like"/>
    <property type="match status" value="1"/>
</dbReference>
<evidence type="ECO:0000256" key="2">
    <source>
        <dbReference type="ARBA" id="ARBA00022475"/>
    </source>
</evidence>
<dbReference type="GO" id="GO:0005886">
    <property type="term" value="C:plasma membrane"/>
    <property type="evidence" value="ECO:0007669"/>
    <property type="project" value="UniProtKB-SubCell"/>
</dbReference>
<dbReference type="CDD" id="cd06225">
    <property type="entry name" value="HAMP"/>
    <property type="match status" value="1"/>
</dbReference>
<comment type="caution">
    <text evidence="15">The sequence shown here is derived from an EMBL/GenBank/DDBJ whole genome shotgun (WGS) entry which is preliminary data.</text>
</comment>
<keyword evidence="4" id="KW-0997">Cell inner membrane</keyword>
<keyword evidence="6 11" id="KW-1133">Transmembrane helix</keyword>
<dbReference type="PROSITE" id="PS50111">
    <property type="entry name" value="CHEMOTAXIS_TRANSDUC_2"/>
    <property type="match status" value="1"/>
</dbReference>
<evidence type="ECO:0000259" key="14">
    <source>
        <dbReference type="PROSITE" id="PS50885"/>
    </source>
</evidence>
<dbReference type="InterPro" id="IPR033479">
    <property type="entry name" value="dCache_1"/>
</dbReference>
<dbReference type="GO" id="GO:0006935">
    <property type="term" value="P:chemotaxis"/>
    <property type="evidence" value="ECO:0007669"/>
    <property type="project" value="UniProtKB-KW"/>
</dbReference>
<proteinExistence type="inferred from homology"/>
<name>A0A6I2UWL8_9FIRM</name>
<dbReference type="SUPFAM" id="SSF58104">
    <property type="entry name" value="Methyl-accepting chemotaxis protein (MCP) signaling domain"/>
    <property type="match status" value="1"/>
</dbReference>
<gene>
    <name evidence="15" type="ORF">FYJ78_06120</name>
</gene>
<evidence type="ECO:0000256" key="1">
    <source>
        <dbReference type="ARBA" id="ARBA00004429"/>
    </source>
</evidence>
<comment type="subcellular location">
    <subcellularLocation>
        <location evidence="1">Cell inner membrane</location>
        <topology evidence="1">Multi-pass membrane protein</topology>
    </subcellularLocation>
</comment>
<dbReference type="Gene3D" id="1.10.8.500">
    <property type="entry name" value="HAMP domain in histidine kinase"/>
    <property type="match status" value="1"/>
</dbReference>
<dbReference type="EMBL" id="VUNL01000005">
    <property type="protein sequence ID" value="MSV24765.1"/>
    <property type="molecule type" value="Genomic_DNA"/>
</dbReference>
<dbReference type="AlphaFoldDB" id="A0A6I2UWL8"/>
<accession>A0A6I2UWL8</accession>
<dbReference type="Gene3D" id="3.30.450.20">
    <property type="entry name" value="PAS domain"/>
    <property type="match status" value="2"/>
</dbReference>
<protein>
    <submittedName>
        <fullName evidence="15">Methyl-accepting chemotaxis protein</fullName>
    </submittedName>
</protein>
<evidence type="ECO:0000256" key="4">
    <source>
        <dbReference type="ARBA" id="ARBA00022519"/>
    </source>
</evidence>
<feature type="domain" description="HAMP" evidence="14">
    <location>
        <begin position="373"/>
        <end position="426"/>
    </location>
</feature>
<feature type="transmembrane region" description="Helical" evidence="11">
    <location>
        <begin position="351"/>
        <end position="371"/>
    </location>
</feature>
<evidence type="ECO:0000256" key="3">
    <source>
        <dbReference type="ARBA" id="ARBA00022500"/>
    </source>
</evidence>
<evidence type="ECO:0000313" key="15">
    <source>
        <dbReference type="EMBL" id="MSV24765.1"/>
    </source>
</evidence>
<keyword evidence="5 11" id="KW-0812">Transmembrane</keyword>
<dbReference type="Proteomes" id="UP000430222">
    <property type="component" value="Unassembled WGS sequence"/>
</dbReference>
<dbReference type="PANTHER" id="PTHR32089:SF112">
    <property type="entry name" value="LYSOZYME-LIKE PROTEIN-RELATED"/>
    <property type="match status" value="1"/>
</dbReference>
<evidence type="ECO:0000313" key="16">
    <source>
        <dbReference type="Proteomes" id="UP000430222"/>
    </source>
</evidence>
<evidence type="ECO:0000256" key="8">
    <source>
        <dbReference type="ARBA" id="ARBA00023224"/>
    </source>
</evidence>
<evidence type="ECO:0000256" key="5">
    <source>
        <dbReference type="ARBA" id="ARBA00022692"/>
    </source>
</evidence>
<evidence type="ECO:0000256" key="7">
    <source>
        <dbReference type="ARBA" id="ARBA00023136"/>
    </source>
</evidence>
<reference evidence="15 16" key="1">
    <citation type="submission" date="2019-08" db="EMBL/GenBank/DDBJ databases">
        <title>In-depth cultivation of the pig gut microbiome towards novel bacterial diversity and tailored functional studies.</title>
        <authorList>
            <person name="Wylensek D."/>
            <person name="Hitch T.C.A."/>
            <person name="Clavel T."/>
        </authorList>
    </citation>
    <scope>NUCLEOTIDE SEQUENCE [LARGE SCALE GENOMIC DNA]</scope>
    <source>
        <strain evidence="16">WCA-380-WT-3B3</strain>
    </source>
</reference>
<dbReference type="CDD" id="cd11386">
    <property type="entry name" value="MCP_signal"/>
    <property type="match status" value="1"/>
</dbReference>
<organism evidence="15 16">
    <name type="scientific">Selenomonas montiformis</name>
    <dbReference type="NCBI Taxonomy" id="2652285"/>
    <lineage>
        <taxon>Bacteria</taxon>
        <taxon>Bacillati</taxon>
        <taxon>Bacillota</taxon>
        <taxon>Negativicutes</taxon>
        <taxon>Selenomonadales</taxon>
        <taxon>Selenomonadaceae</taxon>
        <taxon>Selenomonas</taxon>
    </lineage>
</organism>
<evidence type="ECO:0000256" key="6">
    <source>
        <dbReference type="ARBA" id="ARBA00022989"/>
    </source>
</evidence>
<dbReference type="FunFam" id="1.10.287.950:FF:000001">
    <property type="entry name" value="Methyl-accepting chemotaxis sensory transducer"/>
    <property type="match status" value="1"/>
</dbReference>